<organism evidence="2 3">
    <name type="scientific">Suillus subaureus</name>
    <dbReference type="NCBI Taxonomy" id="48587"/>
    <lineage>
        <taxon>Eukaryota</taxon>
        <taxon>Fungi</taxon>
        <taxon>Dikarya</taxon>
        <taxon>Basidiomycota</taxon>
        <taxon>Agaricomycotina</taxon>
        <taxon>Agaricomycetes</taxon>
        <taxon>Agaricomycetidae</taxon>
        <taxon>Boletales</taxon>
        <taxon>Suillineae</taxon>
        <taxon>Suillaceae</taxon>
        <taxon>Suillus</taxon>
    </lineage>
</organism>
<protein>
    <submittedName>
        <fullName evidence="2">Uncharacterized protein</fullName>
    </submittedName>
</protein>
<dbReference type="GeneID" id="64630802"/>
<accession>A0A9P7E191</accession>
<dbReference type="EMBL" id="JABBWG010000040">
    <property type="protein sequence ID" value="KAG1807993.1"/>
    <property type="molecule type" value="Genomic_DNA"/>
</dbReference>
<feature type="non-terminal residue" evidence="2">
    <location>
        <position position="118"/>
    </location>
</feature>
<evidence type="ECO:0000313" key="1">
    <source>
        <dbReference type="EMBL" id="KAG1801124.1"/>
    </source>
</evidence>
<comment type="caution">
    <text evidence="2">The sequence shown here is derived from an EMBL/GenBank/DDBJ whole genome shotgun (WGS) entry which is preliminary data.</text>
</comment>
<dbReference type="EMBL" id="JABBWG010000102">
    <property type="protein sequence ID" value="KAG1801124.1"/>
    <property type="molecule type" value="Genomic_DNA"/>
</dbReference>
<name>A0A9P7E191_9AGAM</name>
<proteinExistence type="predicted"/>
<reference evidence="2" key="1">
    <citation type="journal article" date="2020" name="New Phytol.">
        <title>Comparative genomics reveals dynamic genome evolution in host specialist ectomycorrhizal fungi.</title>
        <authorList>
            <person name="Lofgren L.A."/>
            <person name="Nguyen N.H."/>
            <person name="Vilgalys R."/>
            <person name="Ruytinx J."/>
            <person name="Liao H.L."/>
            <person name="Branco S."/>
            <person name="Kuo A."/>
            <person name="LaButti K."/>
            <person name="Lipzen A."/>
            <person name="Andreopoulos W."/>
            <person name="Pangilinan J."/>
            <person name="Riley R."/>
            <person name="Hundley H."/>
            <person name="Na H."/>
            <person name="Barry K."/>
            <person name="Grigoriev I.V."/>
            <person name="Stajich J.E."/>
            <person name="Kennedy P.G."/>
        </authorList>
    </citation>
    <scope>NUCLEOTIDE SEQUENCE</scope>
    <source>
        <strain evidence="2">MN1</strain>
    </source>
</reference>
<gene>
    <name evidence="2" type="ORF">BJ212DRAFT_1384850</name>
    <name evidence="1" type="ORF">BJ212DRAFT_1399803</name>
</gene>
<dbReference type="AlphaFoldDB" id="A0A9P7E191"/>
<evidence type="ECO:0000313" key="3">
    <source>
        <dbReference type="Proteomes" id="UP000807769"/>
    </source>
</evidence>
<dbReference type="Proteomes" id="UP000807769">
    <property type="component" value="Unassembled WGS sequence"/>
</dbReference>
<dbReference type="RefSeq" id="XP_041188378.1">
    <property type="nucleotide sequence ID" value="XM_041336786.1"/>
</dbReference>
<sequence length="118" mass="12888">MMPSPDSGFDESTFSAASDVLQEIMTRSSLAGGAGTGTLTEPLLIWLDGYGDRGEPRWLHIFTRYDCSLVIRYPAGSIDGASHSLCKLLVALGDHSIMYFASNLKPIPVTPCRRVYFV</sequence>
<keyword evidence="3" id="KW-1185">Reference proteome</keyword>
<evidence type="ECO:0000313" key="2">
    <source>
        <dbReference type="EMBL" id="KAG1807993.1"/>
    </source>
</evidence>
<dbReference type="OrthoDB" id="2016913at2759"/>